<sequence>MTGVLRALATGLLAGGLVLALAGTAGFSSATTDRELTVATAPDERAYVGYDSPDEIVIDAGGDATNGSVANESETVTLVTLTNRFGVDIDVTGIEIDRKPDGLNVTVRTLPSGISPGESRSEAIVAEAGCEDAFEAEQLSVTVEVRGNDVEAVVFGGTGNRTISVTCRAGS</sequence>
<evidence type="ECO:0000313" key="2">
    <source>
        <dbReference type="EMBL" id="MEZ3167883.1"/>
    </source>
</evidence>
<gene>
    <name evidence="2" type="ORF">ABNG02_11185</name>
    <name evidence="1" type="ORF">GCM10008994_32800</name>
</gene>
<proteinExistence type="predicted"/>
<name>A0AAV3SXD0_9EURY</name>
<reference evidence="2 4" key="3">
    <citation type="submission" date="2024-06" db="EMBL/GenBank/DDBJ databases">
        <title>Halorubrum miltondacostae sp. nov., a potential PHA producer isolated from an inland solar saltern in Rio Maior, Portugal.</title>
        <authorList>
            <person name="Albuquerque L."/>
            <person name="Viver T."/>
            <person name="Barroso C."/>
            <person name="Claudino R."/>
            <person name="Galvan M."/>
            <person name="Simoes G."/>
            <person name="Lobo Da Cunha A."/>
            <person name="Egas C."/>
        </authorList>
    </citation>
    <scope>NUCLEOTIDE SEQUENCE [LARGE SCALE GENOMIC DNA]</scope>
    <source>
        <strain evidence="2 4">DSM 18646</strain>
    </source>
</reference>
<dbReference type="AlphaFoldDB" id="A0AAV3SXD0"/>
<dbReference type="Proteomes" id="UP001501425">
    <property type="component" value="Unassembled WGS sequence"/>
</dbReference>
<dbReference type="EMBL" id="BAAADQ010000016">
    <property type="protein sequence ID" value="GAA0555189.1"/>
    <property type="molecule type" value="Genomic_DNA"/>
</dbReference>
<comment type="caution">
    <text evidence="1">The sequence shown here is derived from an EMBL/GenBank/DDBJ whole genome shotgun (WGS) entry which is preliminary data.</text>
</comment>
<evidence type="ECO:0000313" key="4">
    <source>
        <dbReference type="Proteomes" id="UP001567571"/>
    </source>
</evidence>
<evidence type="ECO:0000313" key="1">
    <source>
        <dbReference type="EMBL" id="GAA0555189.1"/>
    </source>
</evidence>
<dbReference type="RefSeq" id="WP_343780836.1">
    <property type="nucleotide sequence ID" value="NZ_BAAADQ010000016.1"/>
</dbReference>
<protein>
    <submittedName>
        <fullName evidence="1">Uncharacterized protein</fullName>
    </submittedName>
</protein>
<dbReference type="EMBL" id="JBEDNW010000005">
    <property type="protein sequence ID" value="MEZ3167883.1"/>
    <property type="molecule type" value="Genomic_DNA"/>
</dbReference>
<dbReference type="Proteomes" id="UP001567571">
    <property type="component" value="Unassembled WGS sequence"/>
</dbReference>
<reference evidence="1" key="1">
    <citation type="journal article" date="2014" name="Int. J. Syst. Evol. Microbiol.">
        <title>Complete genome sequence of Corynebacterium casei LMG S-19264T (=DSM 44701T), isolated from a smear-ripened cheese.</title>
        <authorList>
            <consortium name="US DOE Joint Genome Institute (JGI-PGF)"/>
            <person name="Walter F."/>
            <person name="Albersmeier A."/>
            <person name="Kalinowski J."/>
            <person name="Ruckert C."/>
        </authorList>
    </citation>
    <scope>NUCLEOTIDE SEQUENCE</scope>
    <source>
        <strain evidence="1">JCM 14265</strain>
    </source>
</reference>
<reference evidence="1" key="2">
    <citation type="submission" date="2023-12" db="EMBL/GenBank/DDBJ databases">
        <authorList>
            <person name="Sun Q."/>
            <person name="Inoue M."/>
        </authorList>
    </citation>
    <scope>NUCLEOTIDE SEQUENCE</scope>
    <source>
        <strain evidence="1">JCM 14265</strain>
    </source>
</reference>
<accession>A0AAV3SXD0</accession>
<keyword evidence="4" id="KW-1185">Reference proteome</keyword>
<evidence type="ECO:0000313" key="3">
    <source>
        <dbReference type="Proteomes" id="UP001501425"/>
    </source>
</evidence>
<organism evidence="1 3">
    <name type="scientific">Halorubrum ejinorense</name>
    <dbReference type="NCBI Taxonomy" id="425309"/>
    <lineage>
        <taxon>Archaea</taxon>
        <taxon>Methanobacteriati</taxon>
        <taxon>Methanobacteriota</taxon>
        <taxon>Stenosarchaea group</taxon>
        <taxon>Halobacteria</taxon>
        <taxon>Halobacteriales</taxon>
        <taxon>Haloferacaceae</taxon>
        <taxon>Halorubrum</taxon>
    </lineage>
</organism>